<accession>A0A9D4FFT2</accession>
<reference evidence="1" key="1">
    <citation type="journal article" date="2019" name="bioRxiv">
        <title>The Genome of the Zebra Mussel, Dreissena polymorpha: A Resource for Invasive Species Research.</title>
        <authorList>
            <person name="McCartney M.A."/>
            <person name="Auch B."/>
            <person name="Kono T."/>
            <person name="Mallez S."/>
            <person name="Zhang Y."/>
            <person name="Obille A."/>
            <person name="Becker A."/>
            <person name="Abrahante J.E."/>
            <person name="Garbe J."/>
            <person name="Badalamenti J.P."/>
            <person name="Herman A."/>
            <person name="Mangelson H."/>
            <person name="Liachko I."/>
            <person name="Sullivan S."/>
            <person name="Sone E.D."/>
            <person name="Koren S."/>
            <person name="Silverstein K.A.T."/>
            <person name="Beckman K.B."/>
            <person name="Gohl D.M."/>
        </authorList>
    </citation>
    <scope>NUCLEOTIDE SEQUENCE</scope>
    <source>
        <strain evidence="1">Duluth1</strain>
        <tissue evidence="1">Whole animal</tissue>
    </source>
</reference>
<gene>
    <name evidence="1" type="ORF">DPMN_149413</name>
</gene>
<dbReference type="Proteomes" id="UP000828390">
    <property type="component" value="Unassembled WGS sequence"/>
</dbReference>
<comment type="caution">
    <text evidence="1">The sequence shown here is derived from an EMBL/GenBank/DDBJ whole genome shotgun (WGS) entry which is preliminary data.</text>
</comment>
<organism evidence="1 2">
    <name type="scientific">Dreissena polymorpha</name>
    <name type="common">Zebra mussel</name>
    <name type="synonym">Mytilus polymorpha</name>
    <dbReference type="NCBI Taxonomy" id="45954"/>
    <lineage>
        <taxon>Eukaryota</taxon>
        <taxon>Metazoa</taxon>
        <taxon>Spiralia</taxon>
        <taxon>Lophotrochozoa</taxon>
        <taxon>Mollusca</taxon>
        <taxon>Bivalvia</taxon>
        <taxon>Autobranchia</taxon>
        <taxon>Heteroconchia</taxon>
        <taxon>Euheterodonta</taxon>
        <taxon>Imparidentia</taxon>
        <taxon>Neoheterodontei</taxon>
        <taxon>Myida</taxon>
        <taxon>Dreissenoidea</taxon>
        <taxon>Dreissenidae</taxon>
        <taxon>Dreissena</taxon>
    </lineage>
</organism>
<sequence>MATKNISVVKDFSPSPTYSTIPTSTSVTRQQHMLINNSPLMAAVKRRKLYRFGYAIRHDSLCNTAHQDMLEEVAVRPSEEETLCEKGEKVEVPPH</sequence>
<dbReference type="AlphaFoldDB" id="A0A9D4FFT2"/>
<keyword evidence="2" id="KW-1185">Reference proteome</keyword>
<reference evidence="1" key="2">
    <citation type="submission" date="2020-11" db="EMBL/GenBank/DDBJ databases">
        <authorList>
            <person name="McCartney M.A."/>
            <person name="Auch B."/>
            <person name="Kono T."/>
            <person name="Mallez S."/>
            <person name="Becker A."/>
            <person name="Gohl D.M."/>
            <person name="Silverstein K.A.T."/>
            <person name="Koren S."/>
            <person name="Bechman K.B."/>
            <person name="Herman A."/>
            <person name="Abrahante J.E."/>
            <person name="Garbe J."/>
        </authorList>
    </citation>
    <scope>NUCLEOTIDE SEQUENCE</scope>
    <source>
        <strain evidence="1">Duluth1</strain>
        <tissue evidence="1">Whole animal</tissue>
    </source>
</reference>
<protein>
    <submittedName>
        <fullName evidence="1">Uncharacterized protein</fullName>
    </submittedName>
</protein>
<proteinExistence type="predicted"/>
<evidence type="ECO:0000313" key="1">
    <source>
        <dbReference type="EMBL" id="KAH3795851.1"/>
    </source>
</evidence>
<name>A0A9D4FFT2_DREPO</name>
<dbReference type="EMBL" id="JAIWYP010000007">
    <property type="protein sequence ID" value="KAH3795851.1"/>
    <property type="molecule type" value="Genomic_DNA"/>
</dbReference>
<evidence type="ECO:0000313" key="2">
    <source>
        <dbReference type="Proteomes" id="UP000828390"/>
    </source>
</evidence>